<keyword evidence="3" id="KW-1185">Reference proteome</keyword>
<comment type="caution">
    <text evidence="2">The sequence shown here is derived from an EMBL/GenBank/DDBJ whole genome shotgun (WGS) entry which is preliminary data.</text>
</comment>
<dbReference type="InterPro" id="IPR010982">
    <property type="entry name" value="Lambda_DNA-bd_dom_sf"/>
</dbReference>
<dbReference type="EMBL" id="JACJVO010000012">
    <property type="protein sequence ID" value="MBB6731521.1"/>
    <property type="molecule type" value="Genomic_DNA"/>
</dbReference>
<organism evidence="2 3">
    <name type="scientific">Cohnella zeiphila</name>
    <dbReference type="NCBI Taxonomy" id="2761120"/>
    <lineage>
        <taxon>Bacteria</taxon>
        <taxon>Bacillati</taxon>
        <taxon>Bacillota</taxon>
        <taxon>Bacilli</taxon>
        <taxon>Bacillales</taxon>
        <taxon>Paenibacillaceae</taxon>
        <taxon>Cohnella</taxon>
    </lineage>
</organism>
<dbReference type="PROSITE" id="PS50943">
    <property type="entry name" value="HTH_CROC1"/>
    <property type="match status" value="1"/>
</dbReference>
<dbReference type="CDD" id="cd00093">
    <property type="entry name" value="HTH_XRE"/>
    <property type="match status" value="1"/>
</dbReference>
<sequence>MTISSSRAKTIGAFLKSRRERLTPENAGLAFVSGQRKTPGLRREEVAVLAGVSVTYYTWLEQGRELTASREVIESIAKALRLSPDEKGHLLELWNPYASDTAIAPAAQAALDPQVQTVIDQVAYPSYITNERTEVLAWNKAACEKLTDFASVPAEGRSLIRLVFENEDMRRRIVNLDEFASYGVAVFRTYYDKHREDPWYEETVEHLNRNSPAFVQLWKPYDVQHKRGNRVFLRSFADSDPVVYDIRPLANLSDRPDLHICVYMPASESREADG</sequence>
<dbReference type="GO" id="GO:0003677">
    <property type="term" value="F:DNA binding"/>
    <property type="evidence" value="ECO:0007669"/>
    <property type="project" value="InterPro"/>
</dbReference>
<name>A0A7X0SKB6_9BACL</name>
<dbReference type="Gene3D" id="3.30.450.180">
    <property type="match status" value="1"/>
</dbReference>
<dbReference type="SMART" id="SM00530">
    <property type="entry name" value="HTH_XRE"/>
    <property type="match status" value="1"/>
</dbReference>
<reference evidence="2 3" key="1">
    <citation type="submission" date="2020-08" db="EMBL/GenBank/DDBJ databases">
        <title>Cohnella phylogeny.</title>
        <authorList>
            <person name="Dunlap C."/>
        </authorList>
    </citation>
    <scope>NUCLEOTIDE SEQUENCE [LARGE SCALE GENOMIC DNA]</scope>
    <source>
        <strain evidence="2 3">CBP 2801</strain>
    </source>
</reference>
<dbReference type="PANTHER" id="PTHR35010">
    <property type="entry name" value="BLL4672 PROTEIN-RELATED"/>
    <property type="match status" value="1"/>
</dbReference>
<dbReference type="Gene3D" id="1.10.260.40">
    <property type="entry name" value="lambda repressor-like DNA-binding domains"/>
    <property type="match status" value="1"/>
</dbReference>
<protein>
    <submittedName>
        <fullName evidence="2">Helix-turn-helix domain-containing protein</fullName>
    </submittedName>
</protein>
<dbReference type="AlphaFoldDB" id="A0A7X0SKB6"/>
<dbReference type="SUPFAM" id="SSF47413">
    <property type="entry name" value="lambda repressor-like DNA-binding domains"/>
    <property type="match status" value="1"/>
</dbReference>
<proteinExistence type="predicted"/>
<evidence type="ECO:0000259" key="1">
    <source>
        <dbReference type="PROSITE" id="PS50943"/>
    </source>
</evidence>
<dbReference type="Proteomes" id="UP000564644">
    <property type="component" value="Unassembled WGS sequence"/>
</dbReference>
<feature type="domain" description="HTH cro/C1-type" evidence="1">
    <location>
        <begin position="36"/>
        <end position="87"/>
    </location>
</feature>
<dbReference type="InterPro" id="IPR041413">
    <property type="entry name" value="MLTR_LBD"/>
</dbReference>
<dbReference type="Pfam" id="PF17765">
    <property type="entry name" value="MLTR_LBD"/>
    <property type="match status" value="1"/>
</dbReference>
<dbReference type="InterPro" id="IPR001387">
    <property type="entry name" value="Cro/C1-type_HTH"/>
</dbReference>
<gene>
    <name evidence="2" type="ORF">H7C18_11435</name>
</gene>
<evidence type="ECO:0000313" key="2">
    <source>
        <dbReference type="EMBL" id="MBB6731521.1"/>
    </source>
</evidence>
<dbReference type="Pfam" id="PF13560">
    <property type="entry name" value="HTH_31"/>
    <property type="match status" value="1"/>
</dbReference>
<evidence type="ECO:0000313" key="3">
    <source>
        <dbReference type="Proteomes" id="UP000564644"/>
    </source>
</evidence>
<accession>A0A7X0SKB6</accession>
<dbReference type="RefSeq" id="WP_185129186.1">
    <property type="nucleotide sequence ID" value="NZ_JACJVO010000012.1"/>
</dbReference>